<reference evidence="3" key="2">
    <citation type="submission" date="2020-11" db="EMBL/GenBank/DDBJ databases">
        <authorList>
            <person name="Cecchin M."/>
            <person name="Marcolungo L."/>
            <person name="Rossato M."/>
            <person name="Girolomoni L."/>
            <person name="Cosentino E."/>
            <person name="Cuine S."/>
            <person name="Li-Beisson Y."/>
            <person name="Delledonne M."/>
            <person name="Ballottari M."/>
        </authorList>
    </citation>
    <scope>NUCLEOTIDE SEQUENCE</scope>
    <source>
        <strain evidence="3">211/11P</strain>
        <tissue evidence="3">Whole cell</tissue>
    </source>
</reference>
<dbReference type="PANTHER" id="PTHR21354:SF0">
    <property type="entry name" value="ZINC FINGER PROTEIN 511"/>
    <property type="match status" value="1"/>
</dbReference>
<evidence type="ECO:0000313" key="4">
    <source>
        <dbReference type="Proteomes" id="UP001055712"/>
    </source>
</evidence>
<feature type="region of interest" description="Disordered" evidence="1">
    <location>
        <begin position="288"/>
        <end position="338"/>
    </location>
</feature>
<feature type="compositionally biased region" description="Low complexity" evidence="1">
    <location>
        <begin position="317"/>
        <end position="338"/>
    </location>
</feature>
<dbReference type="Proteomes" id="UP001055712">
    <property type="component" value="Unassembled WGS sequence"/>
</dbReference>
<accession>A0A9D4TK01</accession>
<gene>
    <name evidence="3" type="ORF">D9Q98_010336</name>
</gene>
<organism evidence="3 4">
    <name type="scientific">Chlorella vulgaris</name>
    <name type="common">Green alga</name>
    <dbReference type="NCBI Taxonomy" id="3077"/>
    <lineage>
        <taxon>Eukaryota</taxon>
        <taxon>Viridiplantae</taxon>
        <taxon>Chlorophyta</taxon>
        <taxon>core chlorophytes</taxon>
        <taxon>Trebouxiophyceae</taxon>
        <taxon>Chlorellales</taxon>
        <taxon>Chlorellaceae</taxon>
        <taxon>Chlorella clade</taxon>
        <taxon>Chlorella</taxon>
    </lineage>
</organism>
<sequence length="338" mass="35201">MDSSAGAGCLAAPGGSPAAAAAGTPPGGMAPDWAFPVFVGCRRRLPPTDSLFEPGNFEREQLARQAAVAVARDERRQLSREAALSGSAELADRLLTSYECGRCHASLPTQRLRELHVVEMHDSYFAAQAARRMPVYLCLVEGCPRKFCTVEERKQHLADHHKFPRHFKFDRLHLRRRKAQIRALPRYQKGHGRQAMQAAGAEEDTLVAAAPGAAAAAAAAAWVGSEEGGSALGAAAGPSTAQHLQQVPAAEKEGGTMPGTAAVQHDDVLHGLSRLSMAAETSSVPSIIHFGRGRGRGLMGGRGRGRAAPGKPPAPASPAAASATPADAAQAAPAACGK</sequence>
<dbReference type="EMBL" id="SIDB01000010">
    <property type="protein sequence ID" value="KAI3427421.1"/>
    <property type="molecule type" value="Genomic_DNA"/>
</dbReference>
<reference evidence="3" key="1">
    <citation type="journal article" date="2019" name="Plant J.">
        <title>Chlorella vulgaris genome assembly and annotation reveals the molecular basis for metabolic acclimation to high light conditions.</title>
        <authorList>
            <person name="Cecchin M."/>
            <person name="Marcolungo L."/>
            <person name="Rossato M."/>
            <person name="Girolomoni L."/>
            <person name="Cosentino E."/>
            <person name="Cuine S."/>
            <person name="Li-Beisson Y."/>
            <person name="Delledonne M."/>
            <person name="Ballottari M."/>
        </authorList>
    </citation>
    <scope>NUCLEOTIDE SEQUENCE</scope>
    <source>
        <strain evidence="3">211/11P</strain>
    </source>
</reference>
<comment type="caution">
    <text evidence="3">The sequence shown here is derived from an EMBL/GenBank/DDBJ whole genome shotgun (WGS) entry which is preliminary data.</text>
</comment>
<evidence type="ECO:0000259" key="2">
    <source>
        <dbReference type="PROSITE" id="PS00028"/>
    </source>
</evidence>
<dbReference type="AlphaFoldDB" id="A0A9D4TK01"/>
<protein>
    <recommendedName>
        <fullName evidence="2">C2H2-type domain-containing protein</fullName>
    </recommendedName>
</protein>
<dbReference type="InterPro" id="IPR013087">
    <property type="entry name" value="Znf_C2H2_type"/>
</dbReference>
<feature type="domain" description="C2H2-type" evidence="2">
    <location>
        <begin position="138"/>
        <end position="161"/>
    </location>
</feature>
<evidence type="ECO:0000313" key="3">
    <source>
        <dbReference type="EMBL" id="KAI3427421.1"/>
    </source>
</evidence>
<evidence type="ECO:0000256" key="1">
    <source>
        <dbReference type="SAM" id="MobiDB-lite"/>
    </source>
</evidence>
<dbReference type="PANTHER" id="PTHR21354">
    <property type="entry name" value="ZINC FINGER PROTEIN 511"/>
    <property type="match status" value="1"/>
</dbReference>
<keyword evidence="4" id="KW-1185">Reference proteome</keyword>
<proteinExistence type="predicted"/>
<dbReference type="PROSITE" id="PS00028">
    <property type="entry name" value="ZINC_FINGER_C2H2_1"/>
    <property type="match status" value="1"/>
</dbReference>
<dbReference type="SMART" id="SM00355">
    <property type="entry name" value="ZnF_C2H2"/>
    <property type="match status" value="2"/>
</dbReference>
<name>A0A9D4TK01_CHLVU</name>
<dbReference type="OrthoDB" id="18440at2759"/>
<dbReference type="InterPro" id="IPR039258">
    <property type="entry name" value="ZNF511"/>
</dbReference>